<reference evidence="2 3" key="1">
    <citation type="journal article" date="2014" name="PLoS Genet.">
        <title>Phylogenetically driven sequencing of extremely halophilic archaea reveals strategies for static and dynamic osmo-response.</title>
        <authorList>
            <person name="Becker E.A."/>
            <person name="Seitzer P.M."/>
            <person name="Tritt A."/>
            <person name="Larsen D."/>
            <person name="Krusor M."/>
            <person name="Yao A.I."/>
            <person name="Wu D."/>
            <person name="Madern D."/>
            <person name="Eisen J.A."/>
            <person name="Darling A.E."/>
            <person name="Facciotti M.T."/>
        </authorList>
    </citation>
    <scope>NUCLEOTIDE SEQUENCE [LARGE SCALE GENOMIC DNA]</scope>
    <source>
        <strain evidence="2 3">JCM 14663</strain>
    </source>
</reference>
<sequence length="59" mass="6198">MDLAGVGRMDRIETDTDRARGASGGCGLTDPFVPCPRTLVRRDGETKPAPTLPATNARG</sequence>
<accession>L9Z8Z6</accession>
<feature type="compositionally biased region" description="Basic and acidic residues" evidence="1">
    <location>
        <begin position="8"/>
        <end position="20"/>
    </location>
</feature>
<dbReference type="EMBL" id="AOIJ01000039">
    <property type="protein sequence ID" value="ELY82107.1"/>
    <property type="molecule type" value="Genomic_DNA"/>
</dbReference>
<protein>
    <submittedName>
        <fullName evidence="2">Uncharacterized protein</fullName>
    </submittedName>
</protein>
<comment type="caution">
    <text evidence="2">The sequence shown here is derived from an EMBL/GenBank/DDBJ whole genome shotgun (WGS) entry which is preliminary data.</text>
</comment>
<evidence type="ECO:0000256" key="1">
    <source>
        <dbReference type="SAM" id="MobiDB-lite"/>
    </source>
</evidence>
<evidence type="ECO:0000313" key="3">
    <source>
        <dbReference type="Proteomes" id="UP000011592"/>
    </source>
</evidence>
<feature type="region of interest" description="Disordered" evidence="1">
    <location>
        <begin position="1"/>
        <end position="59"/>
    </location>
</feature>
<evidence type="ECO:0000313" key="2">
    <source>
        <dbReference type="EMBL" id="ELY82107.1"/>
    </source>
</evidence>
<keyword evidence="3" id="KW-1185">Reference proteome</keyword>
<name>L9Z8Z6_9EURY</name>
<gene>
    <name evidence="2" type="ORF">C486_05554</name>
</gene>
<dbReference type="AlphaFoldDB" id="L9Z8Z6"/>
<organism evidence="2 3">
    <name type="scientific">Natrinema gari JCM 14663</name>
    <dbReference type="NCBI Taxonomy" id="1230459"/>
    <lineage>
        <taxon>Archaea</taxon>
        <taxon>Methanobacteriati</taxon>
        <taxon>Methanobacteriota</taxon>
        <taxon>Stenosarchaea group</taxon>
        <taxon>Halobacteria</taxon>
        <taxon>Halobacteriales</taxon>
        <taxon>Natrialbaceae</taxon>
        <taxon>Natrinema</taxon>
    </lineage>
</organism>
<dbReference type="Proteomes" id="UP000011592">
    <property type="component" value="Unassembled WGS sequence"/>
</dbReference>
<dbReference type="PATRIC" id="fig|1230459.4.peg.1114"/>
<proteinExistence type="predicted"/>